<gene>
    <name evidence="1" type="ORF">H9642_05950</name>
</gene>
<dbReference type="Proteomes" id="UP000611945">
    <property type="component" value="Unassembled WGS sequence"/>
</dbReference>
<organism evidence="1 2">
    <name type="scientific">Serpens gallinarum</name>
    <dbReference type="NCBI Taxonomy" id="2763075"/>
    <lineage>
        <taxon>Bacteria</taxon>
        <taxon>Pseudomonadati</taxon>
        <taxon>Pseudomonadota</taxon>
        <taxon>Gammaproteobacteria</taxon>
        <taxon>Pseudomonadales</taxon>
        <taxon>Pseudomonadaceae</taxon>
        <taxon>Pseudomonas</taxon>
    </lineage>
</organism>
<dbReference type="EMBL" id="JACSQG010000002">
    <property type="protein sequence ID" value="MBD7976731.1"/>
    <property type="molecule type" value="Genomic_DNA"/>
</dbReference>
<reference evidence="1 2" key="1">
    <citation type="submission" date="2020-08" db="EMBL/GenBank/DDBJ databases">
        <title>A Genomic Blueprint of the Chicken Gut Microbiome.</title>
        <authorList>
            <person name="Gilroy R."/>
            <person name="Ravi A."/>
            <person name="Getino M."/>
            <person name="Pursley I."/>
            <person name="Horton D.L."/>
            <person name="Alikhan N.-F."/>
            <person name="Baker D."/>
            <person name="Gharbi K."/>
            <person name="Hall N."/>
            <person name="Watson M."/>
            <person name="Adriaenssens E.M."/>
            <person name="Foster-Nyarko E."/>
            <person name="Jarju S."/>
            <person name="Secka A."/>
            <person name="Antonio M."/>
            <person name="Oren A."/>
            <person name="Chaudhuri R."/>
            <person name="La Ragione R.M."/>
            <person name="Hildebrand F."/>
            <person name="Pallen M.J."/>
        </authorList>
    </citation>
    <scope>NUCLEOTIDE SEQUENCE [LARGE SCALE GENOMIC DNA]</scope>
    <source>
        <strain evidence="1 2">Sa2CUA2</strain>
    </source>
</reference>
<accession>A0ABR8TLS6</accession>
<evidence type="ECO:0000313" key="1">
    <source>
        <dbReference type="EMBL" id="MBD7976731.1"/>
    </source>
</evidence>
<dbReference type="RefSeq" id="WP_251835513.1">
    <property type="nucleotide sequence ID" value="NZ_JACSQG010000002.1"/>
</dbReference>
<name>A0ABR8TLS6_9PSED</name>
<evidence type="ECO:0000313" key="2">
    <source>
        <dbReference type="Proteomes" id="UP000611945"/>
    </source>
</evidence>
<keyword evidence="2" id="KW-1185">Reference proteome</keyword>
<comment type="caution">
    <text evidence="1">The sequence shown here is derived from an EMBL/GenBank/DDBJ whole genome shotgun (WGS) entry which is preliminary data.</text>
</comment>
<sequence length="233" mass="25566">MDTRATLGFGWRTLLAWQGLAPLELKVMLLRRLGAQRTAWLAPHLPDSQLRPLIIALPSDFAAQVTQHLDPRAILNTYRSLPDELHLRVARQLCADKQFATAARYAECLTAHQLKLMILGLNDPTAILYIARHMGNMQLIMQSLRGLSAGYLRTLTEAAASTDSFVLAAEVLSGLPLARQGNVCSGLTLETLVALLPLLMEKSGGALREHLPERLRAKLLVLDSLRAQPAVPS</sequence>
<protein>
    <submittedName>
        <fullName evidence="1">Uncharacterized protein</fullName>
    </submittedName>
</protein>
<proteinExistence type="predicted"/>